<dbReference type="Gene3D" id="3.40.720.10">
    <property type="entry name" value="Alkaline Phosphatase, subunit A"/>
    <property type="match status" value="1"/>
</dbReference>
<feature type="chain" id="PRO_5046403008" evidence="1">
    <location>
        <begin position="20"/>
        <end position="360"/>
    </location>
</feature>
<name>A0ABW9RUQ5_9BACT</name>
<comment type="caution">
    <text evidence="3">The sequence shown here is derived from an EMBL/GenBank/DDBJ whole genome shotgun (WGS) entry which is preliminary data.</text>
</comment>
<sequence length="360" mass="40773">MKKLVATLCLLMIMATAFGQRKTENLFIITLDGLRWQELYTGADSSLVGDKTYVDNPDELKKLFWRNTATARRQALMPFFWGTLAGEGQLYGDRNLGSKVNCSNGMWFSYPGYNEILCGYADDKNINSNKKIPNPNKTVLEFFNGQKVLKGKVAAFGSWDVFPYIINEERSGIPVNAGFESATGKDLTEREKFLNQLQKEIPSPWGGVRLDAFTHHFAKEYIQKNQPRVVYIAYGETDDFAHNGNYQAYLKSAHQTDQFIKELWDYVQQHPQYKNKTTFLITTDHGRGTVPKETWKSHGTDIEGADQIWFAVIGPDTPALGVVKSGQYYQNQIAKTAATLLGYDYKNEQPVGEVVHSMVK</sequence>
<dbReference type="SUPFAM" id="SSF53649">
    <property type="entry name" value="Alkaline phosphatase-like"/>
    <property type="match status" value="1"/>
</dbReference>
<proteinExistence type="predicted"/>
<keyword evidence="4" id="KW-1185">Reference proteome</keyword>
<evidence type="ECO:0000313" key="3">
    <source>
        <dbReference type="EMBL" id="MTI26989.1"/>
    </source>
</evidence>
<reference evidence="3 4" key="1">
    <citation type="submission" date="2019-02" db="EMBL/GenBank/DDBJ databases">
        <authorList>
            <person name="Goldberg S.R."/>
            <person name="Haltli B.A."/>
            <person name="Correa H."/>
            <person name="Russell K.G."/>
        </authorList>
    </citation>
    <scope>NUCLEOTIDE SEQUENCE [LARGE SCALE GENOMIC DNA]</scope>
    <source>
        <strain evidence="3 4">JCM 16186</strain>
    </source>
</reference>
<accession>A0ABW9RUQ5</accession>
<keyword evidence="1" id="KW-0732">Signal</keyword>
<dbReference type="Proteomes" id="UP000798808">
    <property type="component" value="Unassembled WGS sequence"/>
</dbReference>
<evidence type="ECO:0000313" key="4">
    <source>
        <dbReference type="Proteomes" id="UP000798808"/>
    </source>
</evidence>
<evidence type="ECO:0000259" key="2">
    <source>
        <dbReference type="Pfam" id="PF00884"/>
    </source>
</evidence>
<dbReference type="InterPro" id="IPR000917">
    <property type="entry name" value="Sulfatase_N"/>
</dbReference>
<organism evidence="3 4">
    <name type="scientific">Fulvivirga kasyanovii</name>
    <dbReference type="NCBI Taxonomy" id="396812"/>
    <lineage>
        <taxon>Bacteria</taxon>
        <taxon>Pseudomonadati</taxon>
        <taxon>Bacteroidota</taxon>
        <taxon>Cytophagia</taxon>
        <taxon>Cytophagales</taxon>
        <taxon>Fulvivirgaceae</taxon>
        <taxon>Fulvivirga</taxon>
    </lineage>
</organism>
<dbReference type="EMBL" id="SMLW01000607">
    <property type="protein sequence ID" value="MTI26989.1"/>
    <property type="molecule type" value="Genomic_DNA"/>
</dbReference>
<gene>
    <name evidence="3" type="ORF">E1163_18675</name>
</gene>
<feature type="domain" description="Sulfatase N-terminal" evidence="2">
    <location>
        <begin position="101"/>
        <end position="343"/>
    </location>
</feature>
<dbReference type="InterPro" id="IPR017850">
    <property type="entry name" value="Alkaline_phosphatase_core_sf"/>
</dbReference>
<evidence type="ECO:0000256" key="1">
    <source>
        <dbReference type="SAM" id="SignalP"/>
    </source>
</evidence>
<dbReference type="Pfam" id="PF00884">
    <property type="entry name" value="Sulfatase"/>
    <property type="match status" value="1"/>
</dbReference>
<protein>
    <submittedName>
        <fullName evidence="3">Phosphoglyceromutase</fullName>
    </submittedName>
</protein>
<dbReference type="RefSeq" id="WP_155173997.1">
    <property type="nucleotide sequence ID" value="NZ_BAAAFL010000068.1"/>
</dbReference>
<feature type="signal peptide" evidence="1">
    <location>
        <begin position="1"/>
        <end position="19"/>
    </location>
</feature>